<name>A0ABR4DND8_9PEZI</name>
<accession>A0ABR4DND8</accession>
<comment type="caution">
    <text evidence="2">The sequence shown here is derived from an EMBL/GenBank/DDBJ whole genome shotgun (WGS) entry which is preliminary data.</text>
</comment>
<dbReference type="Proteomes" id="UP001600064">
    <property type="component" value="Unassembled WGS sequence"/>
</dbReference>
<proteinExistence type="predicted"/>
<reference evidence="2 3" key="1">
    <citation type="journal article" date="2024" name="Commun. Biol.">
        <title>Comparative genomic analysis of thermophilic fungi reveals convergent evolutionary adaptations and gene losses.</title>
        <authorList>
            <person name="Steindorff A.S."/>
            <person name="Aguilar-Pontes M.V."/>
            <person name="Robinson A.J."/>
            <person name="Andreopoulos B."/>
            <person name="LaButti K."/>
            <person name="Kuo A."/>
            <person name="Mondo S."/>
            <person name="Riley R."/>
            <person name="Otillar R."/>
            <person name="Haridas S."/>
            <person name="Lipzen A."/>
            <person name="Grimwood J."/>
            <person name="Schmutz J."/>
            <person name="Clum A."/>
            <person name="Reid I.D."/>
            <person name="Moisan M.C."/>
            <person name="Butler G."/>
            <person name="Nguyen T.T.M."/>
            <person name="Dewar K."/>
            <person name="Conant G."/>
            <person name="Drula E."/>
            <person name="Henrissat B."/>
            <person name="Hansel C."/>
            <person name="Singer S."/>
            <person name="Hutchinson M.I."/>
            <person name="de Vries R.P."/>
            <person name="Natvig D.O."/>
            <person name="Powell A.J."/>
            <person name="Tsang A."/>
            <person name="Grigoriev I.V."/>
        </authorList>
    </citation>
    <scope>NUCLEOTIDE SEQUENCE [LARGE SCALE GENOMIC DNA]</scope>
    <source>
        <strain evidence="2 3">ATCC 22073</strain>
    </source>
</reference>
<sequence>MKPDVSWDLPLRPSPRRRGAAPSGTHTKPCFLHFAGCREAGGGNLRLSRRRGETPKETKRGAWKKSSCNGTHPVHSRHAQSRRYQVRDSAQAGRYVPWIRLGT</sequence>
<dbReference type="RefSeq" id="XP_070870290.1">
    <property type="nucleotide sequence ID" value="XM_071014635.1"/>
</dbReference>
<evidence type="ECO:0000256" key="1">
    <source>
        <dbReference type="SAM" id="MobiDB-lite"/>
    </source>
</evidence>
<protein>
    <submittedName>
        <fullName evidence="2">Uncharacterized protein</fullName>
    </submittedName>
</protein>
<dbReference type="EMBL" id="JAZGUE010000001">
    <property type="protein sequence ID" value="KAL2271566.1"/>
    <property type="molecule type" value="Genomic_DNA"/>
</dbReference>
<feature type="region of interest" description="Disordered" evidence="1">
    <location>
        <begin position="42"/>
        <end position="88"/>
    </location>
</feature>
<feature type="compositionally biased region" description="Basic and acidic residues" evidence="1">
    <location>
        <begin position="50"/>
        <end position="60"/>
    </location>
</feature>
<gene>
    <name evidence="2" type="ORF">VTJ83DRAFT_937</name>
</gene>
<evidence type="ECO:0000313" key="3">
    <source>
        <dbReference type="Proteomes" id="UP001600064"/>
    </source>
</evidence>
<feature type="region of interest" description="Disordered" evidence="1">
    <location>
        <begin position="1"/>
        <end position="27"/>
    </location>
</feature>
<organism evidence="2 3">
    <name type="scientific">Remersonia thermophila</name>
    <dbReference type="NCBI Taxonomy" id="72144"/>
    <lineage>
        <taxon>Eukaryota</taxon>
        <taxon>Fungi</taxon>
        <taxon>Dikarya</taxon>
        <taxon>Ascomycota</taxon>
        <taxon>Pezizomycotina</taxon>
        <taxon>Sordariomycetes</taxon>
        <taxon>Sordariomycetidae</taxon>
        <taxon>Sordariales</taxon>
        <taxon>Sordariales incertae sedis</taxon>
        <taxon>Remersonia</taxon>
    </lineage>
</organism>
<dbReference type="GeneID" id="98129279"/>
<evidence type="ECO:0000313" key="2">
    <source>
        <dbReference type="EMBL" id="KAL2271566.1"/>
    </source>
</evidence>
<keyword evidence="3" id="KW-1185">Reference proteome</keyword>